<evidence type="ECO:0000313" key="22">
    <source>
        <dbReference type="EMBL" id="RMX42744.1"/>
    </source>
</evidence>
<evidence type="ECO:0000256" key="4">
    <source>
        <dbReference type="ARBA" id="ARBA00010617"/>
    </source>
</evidence>
<dbReference type="GO" id="GO:0005789">
    <property type="term" value="C:endoplasmic reticulum membrane"/>
    <property type="evidence" value="ECO:0007669"/>
    <property type="project" value="UniProtKB-SubCell"/>
</dbReference>
<keyword evidence="11" id="KW-0503">Monooxygenase</keyword>
<comment type="cofactor">
    <cofactor evidence="21">
        <name>heme</name>
        <dbReference type="ChEBI" id="CHEBI:30413"/>
    </cofactor>
</comment>
<gene>
    <name evidence="22" type="ORF">pdam_00014164</name>
</gene>
<keyword evidence="23" id="KW-1185">Reference proteome</keyword>
<dbReference type="PANTHER" id="PTHR24289">
    <property type="entry name" value="STEROID 17-ALPHA-HYDROXYLASE/17,20 LYASE"/>
    <property type="match status" value="1"/>
</dbReference>
<evidence type="ECO:0000256" key="10">
    <source>
        <dbReference type="ARBA" id="ARBA00023004"/>
    </source>
</evidence>
<evidence type="ECO:0000256" key="19">
    <source>
        <dbReference type="ARBA" id="ARBA00044304"/>
    </source>
</evidence>
<organism evidence="22 23">
    <name type="scientific">Pocillopora damicornis</name>
    <name type="common">Cauliflower coral</name>
    <name type="synonym">Millepora damicornis</name>
    <dbReference type="NCBI Taxonomy" id="46731"/>
    <lineage>
        <taxon>Eukaryota</taxon>
        <taxon>Metazoa</taxon>
        <taxon>Cnidaria</taxon>
        <taxon>Anthozoa</taxon>
        <taxon>Hexacorallia</taxon>
        <taxon>Scleractinia</taxon>
        <taxon>Astrocoeniina</taxon>
        <taxon>Pocilloporidae</taxon>
        <taxon>Pocillopora</taxon>
    </lineage>
</organism>
<keyword evidence="10 21" id="KW-0408">Iron</keyword>
<dbReference type="GO" id="GO:0005506">
    <property type="term" value="F:iron ion binding"/>
    <property type="evidence" value="ECO:0007669"/>
    <property type="project" value="InterPro"/>
</dbReference>
<dbReference type="EMBL" id="RCHS01003297">
    <property type="protein sequence ID" value="RMX42744.1"/>
    <property type="molecule type" value="Genomic_DNA"/>
</dbReference>
<evidence type="ECO:0000256" key="20">
    <source>
        <dbReference type="ARBA" id="ARBA00044342"/>
    </source>
</evidence>
<feature type="binding site" description="axial binding residue" evidence="21">
    <location>
        <position position="426"/>
    </location>
    <ligand>
        <name>heme</name>
        <dbReference type="ChEBI" id="CHEBI:30413"/>
    </ligand>
    <ligandPart>
        <name>Fe</name>
        <dbReference type="ChEBI" id="CHEBI:18248"/>
    </ligandPart>
</feature>
<evidence type="ECO:0000256" key="2">
    <source>
        <dbReference type="ARBA" id="ARBA00004524"/>
    </source>
</evidence>
<dbReference type="InterPro" id="IPR036396">
    <property type="entry name" value="Cyt_P450_sf"/>
</dbReference>
<dbReference type="SUPFAM" id="SSF48264">
    <property type="entry name" value="Cytochrome P450"/>
    <property type="match status" value="1"/>
</dbReference>
<keyword evidence="6 21" id="KW-0479">Metal-binding</keyword>
<protein>
    <recommendedName>
        <fullName evidence="15">Steroid 21-hydroxylase</fullName>
        <ecNumber evidence="14">1.14.14.16</ecNumber>
    </recommendedName>
    <alternativeName>
        <fullName evidence="19">21-OHase</fullName>
    </alternativeName>
    <alternativeName>
        <fullName evidence="16">Cytochrome P-450c21</fullName>
    </alternativeName>
    <alternativeName>
        <fullName evidence="20">Cytochrome P450 21</fullName>
    </alternativeName>
    <alternativeName>
        <fullName evidence="18">Cytochrome P450 XXI</fullName>
    </alternativeName>
    <alternativeName>
        <fullName evidence="17">Cytochrome P450-C21</fullName>
    </alternativeName>
</protein>
<keyword evidence="5 21" id="KW-0349">Heme</keyword>
<evidence type="ECO:0000256" key="17">
    <source>
        <dbReference type="ARBA" id="ARBA00044265"/>
    </source>
</evidence>
<dbReference type="FunFam" id="1.10.630.10:FF:000049">
    <property type="entry name" value="steroid 21-hydroxylase isoform X1"/>
    <property type="match status" value="1"/>
</dbReference>
<dbReference type="GO" id="GO:0042448">
    <property type="term" value="P:progesterone metabolic process"/>
    <property type="evidence" value="ECO:0007669"/>
    <property type="project" value="TreeGrafter"/>
</dbReference>
<comment type="similarity">
    <text evidence="4">Belongs to the cytochrome P450 family.</text>
</comment>
<evidence type="ECO:0000256" key="7">
    <source>
        <dbReference type="ARBA" id="ARBA00022824"/>
    </source>
</evidence>
<dbReference type="InterPro" id="IPR001128">
    <property type="entry name" value="Cyt_P450"/>
</dbReference>
<dbReference type="GO" id="GO:0004509">
    <property type="term" value="F:steroid 21-monooxygenase activity"/>
    <property type="evidence" value="ECO:0007669"/>
    <property type="project" value="UniProtKB-EC"/>
</dbReference>
<evidence type="ECO:0000256" key="6">
    <source>
        <dbReference type="ARBA" id="ARBA00022723"/>
    </source>
</evidence>
<evidence type="ECO:0000256" key="3">
    <source>
        <dbReference type="ARBA" id="ARBA00004586"/>
    </source>
</evidence>
<evidence type="ECO:0000256" key="14">
    <source>
        <dbReference type="ARBA" id="ARBA00044040"/>
    </source>
</evidence>
<accession>A0A3M6TND2</accession>
<evidence type="ECO:0000256" key="13">
    <source>
        <dbReference type="ARBA" id="ARBA00023136"/>
    </source>
</evidence>
<dbReference type="CDD" id="cd11027">
    <property type="entry name" value="CYP17A1-like"/>
    <property type="match status" value="1"/>
</dbReference>
<keyword evidence="8" id="KW-0492">Microsome</keyword>
<evidence type="ECO:0000256" key="16">
    <source>
        <dbReference type="ARBA" id="ARBA00044217"/>
    </source>
</evidence>
<dbReference type="GO" id="GO:0008610">
    <property type="term" value="P:lipid biosynthetic process"/>
    <property type="evidence" value="ECO:0007669"/>
    <property type="project" value="UniProtKB-ARBA"/>
</dbReference>
<dbReference type="GO" id="GO:0008289">
    <property type="term" value="F:lipid binding"/>
    <property type="evidence" value="ECO:0007669"/>
    <property type="project" value="UniProtKB-KW"/>
</dbReference>
<evidence type="ECO:0000256" key="9">
    <source>
        <dbReference type="ARBA" id="ARBA00023002"/>
    </source>
</evidence>
<reference evidence="22 23" key="1">
    <citation type="journal article" date="2018" name="Sci. Rep.">
        <title>Comparative analysis of the Pocillopora damicornis genome highlights role of immune system in coral evolution.</title>
        <authorList>
            <person name="Cunning R."/>
            <person name="Bay R.A."/>
            <person name="Gillette P."/>
            <person name="Baker A.C."/>
            <person name="Traylor-Knowles N."/>
        </authorList>
    </citation>
    <scope>NUCLEOTIDE SEQUENCE [LARGE SCALE GENOMIC DNA]</scope>
    <source>
        <strain evidence="22">RSMAS</strain>
        <tissue evidence="22">Whole animal</tissue>
    </source>
</reference>
<dbReference type="OrthoDB" id="1055148at2759"/>
<evidence type="ECO:0000256" key="1">
    <source>
        <dbReference type="ARBA" id="ARBA00004184"/>
    </source>
</evidence>
<dbReference type="AlphaFoldDB" id="A0A3M6TND2"/>
<sequence>MIAEIIGLLILLVAVYIASTIWQLRCFPPGPFPLPLVGNLLSIEQNRPYAALANMAKKYGKLVRIHMGRRKVIVINSYEIAREALVTKAEDFAGRPRHFFGNIFGRDCTDIVFQTFNKTWKKQHKLALSALRLAEAKANMTDHAERLCIRFQSFDGKPFYPHDLVLNSLANCLSSLIFGEEHKLDDCEIKKLVNATHVFRNSLGAANLLDTFPVLKYIPFNIIKKAKRAGEIRDEIFERKFGEHVSTYQEDNIRDLMDAMLKGFHEMADDGLVTKKHVISSASDFFFPGTETPSSVITWALYYAIKYPDVQAKLHCQLDYVMGSTNRLPEISDKPNLPYLNAFITEVLRIVSETPLAVPHSTTRDTSLAGFKIPRDTTVFLNLWAIHHDPDIWVDPFSFRPERFLDENGQLHVQGVMSFSAGKRSCTGESFARKAVFLYLARLLSRFRFECLEGTTLPKEEESVFGVVLDCKPFQMHAIPRDKDEK</sequence>
<dbReference type="PRINTS" id="PR00385">
    <property type="entry name" value="P450"/>
</dbReference>
<evidence type="ECO:0000256" key="15">
    <source>
        <dbReference type="ARBA" id="ARBA00044116"/>
    </source>
</evidence>
<dbReference type="Pfam" id="PF00067">
    <property type="entry name" value="p450"/>
    <property type="match status" value="1"/>
</dbReference>
<name>A0A3M6TND2_POCDA</name>
<evidence type="ECO:0000256" key="18">
    <source>
        <dbReference type="ARBA" id="ARBA00044282"/>
    </source>
</evidence>
<keyword evidence="9" id="KW-0560">Oxidoreductase</keyword>
<evidence type="ECO:0000256" key="11">
    <source>
        <dbReference type="ARBA" id="ARBA00023033"/>
    </source>
</evidence>
<dbReference type="GO" id="GO:0004508">
    <property type="term" value="F:steroid 17-alpha-monooxygenase activity"/>
    <property type="evidence" value="ECO:0007669"/>
    <property type="project" value="TreeGrafter"/>
</dbReference>
<dbReference type="GO" id="GO:0020037">
    <property type="term" value="F:heme binding"/>
    <property type="evidence" value="ECO:0007669"/>
    <property type="project" value="InterPro"/>
</dbReference>
<dbReference type="Proteomes" id="UP000275408">
    <property type="component" value="Unassembled WGS sequence"/>
</dbReference>
<evidence type="ECO:0000256" key="21">
    <source>
        <dbReference type="PIRSR" id="PIRSR602401-1"/>
    </source>
</evidence>
<evidence type="ECO:0000313" key="23">
    <source>
        <dbReference type="Proteomes" id="UP000275408"/>
    </source>
</evidence>
<comment type="subcellular location">
    <subcellularLocation>
        <location evidence="1">Endomembrane system</location>
        <topology evidence="1">Peripheral membrane protein</topology>
    </subcellularLocation>
    <subcellularLocation>
        <location evidence="3">Endoplasmic reticulum membrane</location>
    </subcellularLocation>
    <subcellularLocation>
        <location evidence="2">Microsome membrane</location>
    </subcellularLocation>
</comment>
<dbReference type="InterPro" id="IPR002401">
    <property type="entry name" value="Cyt_P450_E_grp-I"/>
</dbReference>
<dbReference type="PANTHER" id="PTHR24289:SF1">
    <property type="entry name" value="STEROID 17-ALPHA-HYDROXYLASE_17,20 LYASE"/>
    <property type="match status" value="1"/>
</dbReference>
<dbReference type="Gene3D" id="1.10.630.10">
    <property type="entry name" value="Cytochrome P450"/>
    <property type="match status" value="1"/>
</dbReference>
<keyword evidence="13" id="KW-0472">Membrane</keyword>
<keyword evidence="7" id="KW-0256">Endoplasmic reticulum</keyword>
<evidence type="ECO:0000256" key="8">
    <source>
        <dbReference type="ARBA" id="ARBA00022848"/>
    </source>
</evidence>
<evidence type="ECO:0000256" key="12">
    <source>
        <dbReference type="ARBA" id="ARBA00023121"/>
    </source>
</evidence>
<dbReference type="GO" id="GO:0042446">
    <property type="term" value="P:hormone biosynthetic process"/>
    <property type="evidence" value="ECO:0007669"/>
    <property type="project" value="TreeGrafter"/>
</dbReference>
<proteinExistence type="inferred from homology"/>
<comment type="caution">
    <text evidence="22">The sequence shown here is derived from an EMBL/GenBank/DDBJ whole genome shotgun (WGS) entry which is preliminary data.</text>
</comment>
<dbReference type="PRINTS" id="PR00463">
    <property type="entry name" value="EP450I"/>
</dbReference>
<dbReference type="STRING" id="46731.A0A3M6TND2"/>
<keyword evidence="12" id="KW-0446">Lipid-binding</keyword>
<evidence type="ECO:0000256" key="5">
    <source>
        <dbReference type="ARBA" id="ARBA00022617"/>
    </source>
</evidence>
<dbReference type="EC" id="1.14.14.16" evidence="14"/>